<feature type="transmembrane region" description="Helical" evidence="10">
    <location>
        <begin position="132"/>
        <end position="149"/>
    </location>
</feature>
<keyword evidence="7" id="KW-0325">Glycoprotein</keyword>
<keyword evidence="3 10" id="KW-1133">Transmembrane helix</keyword>
<comment type="subcellular location">
    <subcellularLocation>
        <location evidence="1">Membrane</location>
        <topology evidence="1">Multi-pass membrane protein</topology>
    </subcellularLocation>
</comment>
<dbReference type="RefSeq" id="XP_018581708.2">
    <property type="nucleotide sequence ID" value="XM_018726192.2"/>
</dbReference>
<evidence type="ECO:0000313" key="12">
    <source>
        <dbReference type="Ensembl" id="ENSSFOP00015005525.2"/>
    </source>
</evidence>
<dbReference type="KEGG" id="sfm:108918710"/>
<feature type="transmembrane region" description="Helical" evidence="10">
    <location>
        <begin position="53"/>
        <end position="71"/>
    </location>
</feature>
<dbReference type="GO" id="GO:0005886">
    <property type="term" value="C:plasma membrane"/>
    <property type="evidence" value="ECO:0007669"/>
    <property type="project" value="TreeGrafter"/>
</dbReference>
<dbReference type="Pfam" id="PF00001">
    <property type="entry name" value="7tm_1"/>
    <property type="match status" value="1"/>
</dbReference>
<feature type="transmembrane region" description="Helical" evidence="10">
    <location>
        <begin position="203"/>
        <end position="227"/>
    </location>
</feature>
<evidence type="ECO:0000256" key="7">
    <source>
        <dbReference type="ARBA" id="ARBA00023180"/>
    </source>
</evidence>
<dbReference type="InterPro" id="IPR000276">
    <property type="entry name" value="GPCR_Rhodpsn"/>
</dbReference>
<evidence type="ECO:0000256" key="10">
    <source>
        <dbReference type="SAM" id="Phobius"/>
    </source>
</evidence>
<evidence type="ECO:0000256" key="1">
    <source>
        <dbReference type="ARBA" id="ARBA00004141"/>
    </source>
</evidence>
<accession>A0A8C9QYM6</accession>
<proteinExistence type="inferred from homology"/>
<dbReference type="Proteomes" id="UP000694397">
    <property type="component" value="Chromosome 21"/>
</dbReference>
<dbReference type="OrthoDB" id="5961704at2759"/>
<dbReference type="PRINTS" id="PR00237">
    <property type="entry name" value="GPCRRHODOPSN"/>
</dbReference>
<dbReference type="GO" id="GO:0035025">
    <property type="term" value="P:positive regulation of Rho protein signal transduction"/>
    <property type="evidence" value="ECO:0007669"/>
    <property type="project" value="TreeGrafter"/>
</dbReference>
<evidence type="ECO:0000256" key="9">
    <source>
        <dbReference type="RuleBase" id="RU000688"/>
    </source>
</evidence>
<evidence type="ECO:0000259" key="11">
    <source>
        <dbReference type="PROSITE" id="PS50262"/>
    </source>
</evidence>
<feature type="transmembrane region" description="Helical" evidence="10">
    <location>
        <begin position="20"/>
        <end position="41"/>
    </location>
</feature>
<dbReference type="GO" id="GO:0007200">
    <property type="term" value="P:phospholipase C-activating G protein-coupled receptor signaling pathway"/>
    <property type="evidence" value="ECO:0007669"/>
    <property type="project" value="TreeGrafter"/>
</dbReference>
<feature type="transmembrane region" description="Helical" evidence="10">
    <location>
        <begin position="91"/>
        <end position="111"/>
    </location>
</feature>
<reference evidence="12" key="3">
    <citation type="submission" date="2025-09" db="UniProtKB">
        <authorList>
            <consortium name="Ensembl"/>
        </authorList>
    </citation>
    <scope>IDENTIFICATION</scope>
</reference>
<organism evidence="12 13">
    <name type="scientific">Scleropages formosus</name>
    <name type="common">Asian bonytongue</name>
    <name type="synonym">Osteoglossum formosum</name>
    <dbReference type="NCBI Taxonomy" id="113540"/>
    <lineage>
        <taxon>Eukaryota</taxon>
        <taxon>Metazoa</taxon>
        <taxon>Chordata</taxon>
        <taxon>Craniata</taxon>
        <taxon>Vertebrata</taxon>
        <taxon>Euteleostomi</taxon>
        <taxon>Actinopterygii</taxon>
        <taxon>Neopterygii</taxon>
        <taxon>Teleostei</taxon>
        <taxon>Osteoglossocephala</taxon>
        <taxon>Osteoglossomorpha</taxon>
        <taxon>Osteoglossiformes</taxon>
        <taxon>Osteoglossidae</taxon>
        <taxon>Scleropages</taxon>
    </lineage>
</organism>
<dbReference type="PANTHER" id="PTHR24232">
    <property type="entry name" value="G-PROTEIN COUPLED RECEPTOR"/>
    <property type="match status" value="1"/>
</dbReference>
<comment type="similarity">
    <text evidence="9">Belongs to the G-protein coupled receptor 1 family.</text>
</comment>
<evidence type="ECO:0000313" key="13">
    <source>
        <dbReference type="Proteomes" id="UP000694397"/>
    </source>
</evidence>
<name>A0A8C9QYM6_SCLFO</name>
<dbReference type="PROSITE" id="PS50262">
    <property type="entry name" value="G_PROTEIN_RECEP_F1_2"/>
    <property type="match status" value="1"/>
</dbReference>
<sequence>MNTTNTLSFSTEYVDLFEEIVAWIILCVGLPVISLACYALYKLIKADFVTPIYVINLLLSDLIQVILRVYFIAERFLDTKTESFKTMQHFFLVTVRFGLVASLGFMVCISLERYLVVSHPLWYRFHRNVKHSVLVSLGIWTLAAIYAAIDYNVLTSYIVFLPVFSTIFLLPFPLLVFLYWRTKQALSNTIAVSASEKKRIRGALLLVLGIYVLFFLPFTVMSFFVIISKIRTYTVYCVMAVARSMVRLSPLVDPFLYIFMRKSVKDTVEAFPCFRTLGWSLTSSGTQDEPSKAHYAAEMKSSL</sequence>
<dbReference type="AlphaFoldDB" id="A0A8C9QYM6"/>
<feature type="domain" description="G-protein coupled receptors family 1 profile" evidence="11">
    <location>
        <begin position="32"/>
        <end position="257"/>
    </location>
</feature>
<dbReference type="PANTHER" id="PTHR24232:SF85">
    <property type="entry name" value="G-PROTEIN COUPLED RECEPTOR 4"/>
    <property type="match status" value="1"/>
</dbReference>
<dbReference type="SUPFAM" id="SSF81321">
    <property type="entry name" value="Family A G protein-coupled receptor-like"/>
    <property type="match status" value="1"/>
</dbReference>
<dbReference type="Ensembl" id="ENSSFOT00015005615.2">
    <property type="protein sequence ID" value="ENSSFOP00015005525.2"/>
    <property type="gene ID" value="ENSSFOG00015003613.2"/>
</dbReference>
<evidence type="ECO:0000256" key="2">
    <source>
        <dbReference type="ARBA" id="ARBA00022692"/>
    </source>
</evidence>
<evidence type="ECO:0000256" key="8">
    <source>
        <dbReference type="ARBA" id="ARBA00023224"/>
    </source>
</evidence>
<evidence type="ECO:0000256" key="3">
    <source>
        <dbReference type="ARBA" id="ARBA00022989"/>
    </source>
</evidence>
<keyword evidence="2 9" id="KW-0812">Transmembrane</keyword>
<keyword evidence="13" id="KW-1185">Reference proteome</keyword>
<keyword evidence="6 9" id="KW-0675">Receptor</keyword>
<gene>
    <name evidence="12" type="primary">LOC108918710</name>
</gene>
<keyword evidence="4 9" id="KW-0297">G-protein coupled receptor</keyword>
<dbReference type="GO" id="GO:0004930">
    <property type="term" value="F:G protein-coupled receptor activity"/>
    <property type="evidence" value="ECO:0007669"/>
    <property type="project" value="UniProtKB-KW"/>
</dbReference>
<dbReference type="GeneID" id="108918710"/>
<evidence type="ECO:0000256" key="4">
    <source>
        <dbReference type="ARBA" id="ARBA00023040"/>
    </source>
</evidence>
<protein>
    <submittedName>
        <fullName evidence="12">CX3C chemokine receptor 1-like</fullName>
    </submittedName>
</protein>
<dbReference type="PROSITE" id="PS00237">
    <property type="entry name" value="G_PROTEIN_RECEP_F1_1"/>
    <property type="match status" value="1"/>
</dbReference>
<evidence type="ECO:0000256" key="5">
    <source>
        <dbReference type="ARBA" id="ARBA00023136"/>
    </source>
</evidence>
<dbReference type="InterPro" id="IPR017452">
    <property type="entry name" value="GPCR_Rhodpsn_7TM"/>
</dbReference>
<feature type="transmembrane region" description="Helical" evidence="10">
    <location>
        <begin position="155"/>
        <end position="180"/>
    </location>
</feature>
<dbReference type="GeneTree" id="ENSGT00940000164014"/>
<reference evidence="12 13" key="1">
    <citation type="submission" date="2019-04" db="EMBL/GenBank/DDBJ databases">
        <authorList>
            <consortium name="Wellcome Sanger Institute Data Sharing"/>
        </authorList>
    </citation>
    <scope>NUCLEOTIDE SEQUENCE [LARGE SCALE GENOMIC DNA]</scope>
</reference>
<keyword evidence="8 9" id="KW-0807">Transducer</keyword>
<keyword evidence="5 10" id="KW-0472">Membrane</keyword>
<dbReference type="Gene3D" id="1.20.1070.10">
    <property type="entry name" value="Rhodopsin 7-helix transmembrane proteins"/>
    <property type="match status" value="1"/>
</dbReference>
<evidence type="ECO:0000256" key="6">
    <source>
        <dbReference type="ARBA" id="ARBA00023170"/>
    </source>
</evidence>
<reference evidence="12" key="2">
    <citation type="submission" date="2025-08" db="UniProtKB">
        <authorList>
            <consortium name="Ensembl"/>
        </authorList>
    </citation>
    <scope>IDENTIFICATION</scope>
</reference>